<dbReference type="InterPro" id="IPR001155">
    <property type="entry name" value="OxRdtase_FMN_N"/>
</dbReference>
<sequence length="327" mass="35456">MNLLTPLEVGTLLLHNRLVYPPMATAKADDNGLVTDEILNYYDEKTAGGYIGLIVTEHAFVNSKGKASERQLSIAEDRDIEGLKKIADIIRKNGCKSVAQISHAGGKAKEEVIGGTPVAPSNSSFLDKGIHQLSEQEVADVIKDFADGASRAKKAGFDGVQIHSAHGYLLNQFFSPITNKRQDKYGGKLSNRIKIHLEVIKEVRKVVGEDFHVQIRLGVSDFEEGGVDIEDSKFAAKEFEKAGVDVIDISGGLNGYNIEGLTGQGFFAPLTEKIKQEVSVPVVLTGGITEVEAADRLLKENKADLIGVGRAIYKDSKWAEHAITKLS</sequence>
<dbReference type="SUPFAM" id="SSF51395">
    <property type="entry name" value="FMN-linked oxidoreductases"/>
    <property type="match status" value="1"/>
</dbReference>
<keyword evidence="2" id="KW-0560">Oxidoreductase</keyword>
<dbReference type="GO" id="GO:0010181">
    <property type="term" value="F:FMN binding"/>
    <property type="evidence" value="ECO:0007669"/>
    <property type="project" value="InterPro"/>
</dbReference>
<evidence type="ECO:0000259" key="3">
    <source>
        <dbReference type="Pfam" id="PF00724"/>
    </source>
</evidence>
<reference evidence="4" key="1">
    <citation type="journal article" date="2013" name="Extremophiles">
        <title>Proteinivorax tanatarense gen. nov., sp. nov., an anaerobic, haloalkaliphilic, proteolytic bacterium isolated from a decaying algal bloom, and proposal of Proteinivoraceae fam. nov.</title>
        <authorList>
            <person name="Kevbrin V."/>
            <person name="Boltyanskaya Y."/>
            <person name="Zhilina T."/>
            <person name="Kolganova T."/>
            <person name="Lavrentjeva E."/>
            <person name="Kuznetsov B."/>
        </authorList>
    </citation>
    <scope>NUCLEOTIDE SEQUENCE</scope>
    <source>
        <strain evidence="4">Z-910T</strain>
    </source>
</reference>
<organism evidence="4">
    <name type="scientific">Proteinivorax tanatarense</name>
    <dbReference type="NCBI Taxonomy" id="1260629"/>
    <lineage>
        <taxon>Bacteria</taxon>
        <taxon>Bacillati</taxon>
        <taxon>Bacillota</taxon>
        <taxon>Clostridia</taxon>
        <taxon>Eubacteriales</taxon>
        <taxon>Proteinivoracaceae</taxon>
        <taxon>Proteinivorax</taxon>
    </lineage>
</organism>
<dbReference type="InterPro" id="IPR013785">
    <property type="entry name" value="Aldolase_TIM"/>
</dbReference>
<reference evidence="4" key="2">
    <citation type="submission" date="2024-06" db="EMBL/GenBank/DDBJ databases">
        <authorList>
            <person name="Petrova K.O."/>
            <person name="Toshchakov S.V."/>
            <person name="Boltjanskaja Y.V."/>
            <person name="Kevbrin V."/>
        </authorList>
    </citation>
    <scope>NUCLEOTIDE SEQUENCE</scope>
    <source>
        <strain evidence="4">Z-910T</strain>
    </source>
</reference>
<dbReference type="RefSeq" id="WP_350344622.1">
    <property type="nucleotide sequence ID" value="NZ_CP158367.1"/>
</dbReference>
<dbReference type="Gene3D" id="3.20.20.70">
    <property type="entry name" value="Aldolase class I"/>
    <property type="match status" value="1"/>
</dbReference>
<evidence type="ECO:0000256" key="1">
    <source>
        <dbReference type="ARBA" id="ARBA00022630"/>
    </source>
</evidence>
<dbReference type="GO" id="GO:0016491">
    <property type="term" value="F:oxidoreductase activity"/>
    <property type="evidence" value="ECO:0007669"/>
    <property type="project" value="UniProtKB-KW"/>
</dbReference>
<dbReference type="PANTHER" id="PTHR43656:SF2">
    <property type="entry name" value="BINDING OXIDOREDUCTASE, PUTATIVE (AFU_ORTHOLOGUE AFUA_2G08260)-RELATED"/>
    <property type="match status" value="1"/>
</dbReference>
<dbReference type="Pfam" id="PF00724">
    <property type="entry name" value="Oxidored_FMN"/>
    <property type="match status" value="1"/>
</dbReference>
<evidence type="ECO:0000313" key="4">
    <source>
        <dbReference type="EMBL" id="XBX75887.1"/>
    </source>
</evidence>
<name>A0AAU7VPT0_9FIRM</name>
<gene>
    <name evidence="4" type="ORF">PRVXT_001048</name>
</gene>
<protein>
    <submittedName>
        <fullName evidence="4">NADH:flavin oxidoreductase</fullName>
    </submittedName>
</protein>
<dbReference type="InterPro" id="IPR051799">
    <property type="entry name" value="NADH_flavin_oxidoreductase"/>
</dbReference>
<dbReference type="PANTHER" id="PTHR43656">
    <property type="entry name" value="BINDING OXIDOREDUCTASE, PUTATIVE (AFU_ORTHOLOGUE AFUA_2G08260)-RELATED"/>
    <property type="match status" value="1"/>
</dbReference>
<dbReference type="EMBL" id="CP158367">
    <property type="protein sequence ID" value="XBX75887.1"/>
    <property type="molecule type" value="Genomic_DNA"/>
</dbReference>
<dbReference type="AlphaFoldDB" id="A0AAU7VPT0"/>
<feature type="domain" description="NADH:flavin oxidoreductase/NADH oxidase N-terminal" evidence="3">
    <location>
        <begin position="3"/>
        <end position="322"/>
    </location>
</feature>
<proteinExistence type="predicted"/>
<keyword evidence="1" id="KW-0285">Flavoprotein</keyword>
<dbReference type="CDD" id="cd02803">
    <property type="entry name" value="OYE_like_FMN_family"/>
    <property type="match status" value="1"/>
</dbReference>
<accession>A0AAU7VPT0</accession>
<evidence type="ECO:0000256" key="2">
    <source>
        <dbReference type="ARBA" id="ARBA00023002"/>
    </source>
</evidence>